<reference evidence="1 2" key="1">
    <citation type="journal article" date="2021" name="Elife">
        <title>Chloroplast acquisition without the gene transfer in kleptoplastic sea slugs, Plakobranchus ocellatus.</title>
        <authorList>
            <person name="Maeda T."/>
            <person name="Takahashi S."/>
            <person name="Yoshida T."/>
            <person name="Shimamura S."/>
            <person name="Takaki Y."/>
            <person name="Nagai Y."/>
            <person name="Toyoda A."/>
            <person name="Suzuki Y."/>
            <person name="Arimoto A."/>
            <person name="Ishii H."/>
            <person name="Satoh N."/>
            <person name="Nishiyama T."/>
            <person name="Hasebe M."/>
            <person name="Maruyama T."/>
            <person name="Minagawa J."/>
            <person name="Obokata J."/>
            <person name="Shigenobu S."/>
        </authorList>
    </citation>
    <scope>NUCLEOTIDE SEQUENCE [LARGE SCALE GENOMIC DNA]</scope>
</reference>
<proteinExistence type="predicted"/>
<name>A0AAV4CR38_9GAST</name>
<gene>
    <name evidence="1" type="ORF">PoB_006083400</name>
</gene>
<keyword evidence="2" id="KW-1185">Reference proteome</keyword>
<dbReference type="EMBL" id="BLXT01006888">
    <property type="protein sequence ID" value="GFO34329.1"/>
    <property type="molecule type" value="Genomic_DNA"/>
</dbReference>
<accession>A0AAV4CR38</accession>
<evidence type="ECO:0000313" key="2">
    <source>
        <dbReference type="Proteomes" id="UP000735302"/>
    </source>
</evidence>
<organism evidence="1 2">
    <name type="scientific">Plakobranchus ocellatus</name>
    <dbReference type="NCBI Taxonomy" id="259542"/>
    <lineage>
        <taxon>Eukaryota</taxon>
        <taxon>Metazoa</taxon>
        <taxon>Spiralia</taxon>
        <taxon>Lophotrochozoa</taxon>
        <taxon>Mollusca</taxon>
        <taxon>Gastropoda</taxon>
        <taxon>Heterobranchia</taxon>
        <taxon>Euthyneura</taxon>
        <taxon>Panpulmonata</taxon>
        <taxon>Sacoglossa</taxon>
        <taxon>Placobranchoidea</taxon>
        <taxon>Plakobranchidae</taxon>
        <taxon>Plakobranchus</taxon>
    </lineage>
</organism>
<comment type="caution">
    <text evidence="1">The sequence shown here is derived from an EMBL/GenBank/DDBJ whole genome shotgun (WGS) entry which is preliminary data.</text>
</comment>
<evidence type="ECO:0000313" key="1">
    <source>
        <dbReference type="EMBL" id="GFO34329.1"/>
    </source>
</evidence>
<dbReference type="AlphaFoldDB" id="A0AAV4CR38"/>
<sequence length="156" mass="16835">MVLVLTPYYGSATVRLGGAKYCGHKLPVHCGSLSSVHLLLLPENSFLVLTLDPTVTGLLYEHHEQSTTRYVFCPASRVAGSSPAIGAPAWQRGPKSLRSPCCALAIYNNPNQQIKPHSSHKVIYFQIIIAIPTVVPHGMRALLHLPRASSQGTSAL</sequence>
<dbReference type="Proteomes" id="UP000735302">
    <property type="component" value="Unassembled WGS sequence"/>
</dbReference>
<protein>
    <submittedName>
        <fullName evidence="1">Uncharacterized protein</fullName>
    </submittedName>
</protein>